<keyword evidence="3" id="KW-1185">Reference proteome</keyword>
<evidence type="ECO:0000313" key="3">
    <source>
        <dbReference type="Proteomes" id="UP000621447"/>
    </source>
</evidence>
<reference evidence="2 3" key="1">
    <citation type="submission" date="2020-06" db="EMBL/GenBank/DDBJ databases">
        <title>Sphingomonas hominis sp. nov., a member of the Sphingomonas, isolated from the hair of a 22-year-old girl.</title>
        <authorList>
            <person name="Zhang D.-F."/>
            <person name="Cui X.-W."/>
        </authorList>
    </citation>
    <scope>NUCLEOTIDE SEQUENCE [LARGE SCALE GENOMIC DNA]</scope>
    <source>
        <strain evidence="2 3">HHU CXW</strain>
    </source>
</reference>
<feature type="region of interest" description="Disordered" evidence="1">
    <location>
        <begin position="1"/>
        <end position="131"/>
    </location>
</feature>
<protein>
    <submittedName>
        <fullName evidence="2">Uncharacterized protein</fullName>
    </submittedName>
</protein>
<organism evidence="2 3">
    <name type="scientific">Sphingomonas hominis</name>
    <dbReference type="NCBI Taxonomy" id="2741495"/>
    <lineage>
        <taxon>Bacteria</taxon>
        <taxon>Pseudomonadati</taxon>
        <taxon>Pseudomonadota</taxon>
        <taxon>Alphaproteobacteria</taxon>
        <taxon>Sphingomonadales</taxon>
        <taxon>Sphingomonadaceae</taxon>
        <taxon>Sphingomonas</taxon>
    </lineage>
</organism>
<name>A0ABX2JBP5_9SPHN</name>
<evidence type="ECO:0000313" key="2">
    <source>
        <dbReference type="EMBL" id="NTS63558.1"/>
    </source>
</evidence>
<proteinExistence type="predicted"/>
<gene>
    <name evidence="2" type="ORF">HRV97_00110</name>
</gene>
<feature type="compositionally biased region" description="Gly residues" evidence="1">
    <location>
        <begin position="93"/>
        <end position="105"/>
    </location>
</feature>
<dbReference type="Proteomes" id="UP000621447">
    <property type="component" value="Unassembled WGS sequence"/>
</dbReference>
<dbReference type="RefSeq" id="WP_174191685.1">
    <property type="nucleotide sequence ID" value="NZ_JABULH010000001.1"/>
</dbReference>
<sequence length="131" mass="13348">MSDKMRNTDERGPNTPFDHAEVDPERSHEPAPFNRASGYTGEGYNEADERALGARVPSGTVAARPGEGVRDDAPVPPDNGQRASFDPATGAVHGSGSGAGGGNPGEGFDEDSTGENADLSGGAAAGQPEQR</sequence>
<evidence type="ECO:0000256" key="1">
    <source>
        <dbReference type="SAM" id="MobiDB-lite"/>
    </source>
</evidence>
<feature type="compositionally biased region" description="Basic and acidic residues" evidence="1">
    <location>
        <begin position="1"/>
        <end position="29"/>
    </location>
</feature>
<accession>A0ABX2JBP5</accession>
<comment type="caution">
    <text evidence="2">The sequence shown here is derived from an EMBL/GenBank/DDBJ whole genome shotgun (WGS) entry which is preliminary data.</text>
</comment>
<dbReference type="EMBL" id="JABULH010000001">
    <property type="protein sequence ID" value="NTS63558.1"/>
    <property type="molecule type" value="Genomic_DNA"/>
</dbReference>